<evidence type="ECO:0000313" key="11">
    <source>
        <dbReference type="EMBL" id="TFY73008.1"/>
    </source>
</evidence>
<dbReference type="PANTHER" id="PTHR11742:SF55">
    <property type="entry name" value="ENDOPLASMIC RETICULUM MANNOSYL-OLIGOSACCHARIDE 1,2-ALPHA-MANNOSIDASE"/>
    <property type="match status" value="1"/>
</dbReference>
<keyword evidence="7" id="KW-1015">Disulfide bond</keyword>
<dbReference type="PRINTS" id="PR00747">
    <property type="entry name" value="GLYHDRLASE47"/>
</dbReference>
<keyword evidence="4" id="KW-0479">Metal-binding</keyword>
<dbReference type="SUPFAM" id="SSF48225">
    <property type="entry name" value="Seven-hairpin glycosidases"/>
    <property type="match status" value="1"/>
</dbReference>
<dbReference type="PANTHER" id="PTHR11742">
    <property type="entry name" value="MANNOSYL-OLIGOSACCHARIDE ALPHA-1,2-MANNOSIDASE-RELATED"/>
    <property type="match status" value="1"/>
</dbReference>
<dbReference type="InterPro" id="IPR001382">
    <property type="entry name" value="Glyco_hydro_47"/>
</dbReference>
<dbReference type="GO" id="GO:0016020">
    <property type="term" value="C:membrane"/>
    <property type="evidence" value="ECO:0007669"/>
    <property type="project" value="InterPro"/>
</dbReference>
<keyword evidence="6" id="KW-0106">Calcium</keyword>
<dbReference type="AlphaFoldDB" id="A0A4Y9ZGU5"/>
<dbReference type="InterPro" id="IPR050749">
    <property type="entry name" value="Glycosyl_Hydrolase_47"/>
</dbReference>
<evidence type="ECO:0000256" key="2">
    <source>
        <dbReference type="ARBA" id="ARBA00004922"/>
    </source>
</evidence>
<evidence type="ECO:0000256" key="6">
    <source>
        <dbReference type="ARBA" id="ARBA00022837"/>
    </source>
</evidence>
<dbReference type="InterPro" id="IPR012341">
    <property type="entry name" value="6hp_glycosidase-like_sf"/>
</dbReference>
<evidence type="ECO:0000256" key="1">
    <source>
        <dbReference type="ARBA" id="ARBA00001913"/>
    </source>
</evidence>
<dbReference type="GO" id="GO:0004571">
    <property type="term" value="F:mannosyl-oligosaccharide 1,2-alpha-mannosidase activity"/>
    <property type="evidence" value="ECO:0007669"/>
    <property type="project" value="UniProtKB-EC"/>
</dbReference>
<keyword evidence="5 10" id="KW-0378">Hydrolase</keyword>
<dbReference type="EMBL" id="SFCI01003494">
    <property type="protein sequence ID" value="TFY73008.1"/>
    <property type="molecule type" value="Genomic_DNA"/>
</dbReference>
<comment type="pathway">
    <text evidence="2">Protein modification; protein glycosylation.</text>
</comment>
<gene>
    <name evidence="11" type="ORF">EWM64_g11004</name>
</gene>
<accession>A0A4Y9ZGU5</accession>
<dbReference type="GO" id="GO:0036503">
    <property type="term" value="P:ERAD pathway"/>
    <property type="evidence" value="ECO:0007669"/>
    <property type="project" value="UniProtKB-ARBA"/>
</dbReference>
<evidence type="ECO:0000256" key="7">
    <source>
        <dbReference type="ARBA" id="ARBA00023157"/>
    </source>
</evidence>
<dbReference type="Pfam" id="PF01532">
    <property type="entry name" value="Glyco_hydro_47"/>
    <property type="match status" value="1"/>
</dbReference>
<dbReference type="GO" id="GO:0005783">
    <property type="term" value="C:endoplasmic reticulum"/>
    <property type="evidence" value="ECO:0007669"/>
    <property type="project" value="TreeGrafter"/>
</dbReference>
<protein>
    <recommendedName>
        <fullName evidence="10">alpha-1,2-Mannosidase</fullName>
        <ecNumber evidence="10">3.2.1.-</ecNumber>
    </recommendedName>
</protein>
<evidence type="ECO:0000256" key="8">
    <source>
        <dbReference type="ARBA" id="ARBA00047669"/>
    </source>
</evidence>
<reference evidence="11 12" key="1">
    <citation type="submission" date="2019-02" db="EMBL/GenBank/DDBJ databases">
        <title>Genome sequencing of the rare red list fungi Hericium alpestre (H. flagellum).</title>
        <authorList>
            <person name="Buettner E."/>
            <person name="Kellner H."/>
        </authorList>
    </citation>
    <scope>NUCLEOTIDE SEQUENCE [LARGE SCALE GENOMIC DNA]</scope>
    <source>
        <strain evidence="11 12">DSM 108284</strain>
    </source>
</reference>
<comment type="catalytic activity">
    <reaction evidence="8">
        <text>N(4)-(alpha-D-Man-(1-&gt;2)-alpha-D-Man-(1-&gt;2)-alpha-D-Man-(1-&gt;3)-[alpha-D-Man-(1-&gt;3)-[alpha-D-Man-(1-&gt;2)-alpha-D-Man-(1-&gt;6)]-alpha-D-Man-(1-&gt;6)]-beta-D-Man-(1-&gt;4)-beta-D-GlcNAc-(1-&gt;4)-beta-D-GlcNAc)-L-asparaginyl-[protein] (N-glucan mannose isomer 8A1,2,3B1,3) + 3 H2O = N(4)-(alpha-D-Man-(1-&gt;3)-[alpha-D-Man-(1-&gt;3)-[alpha-D-Man-(1-&gt;6)]-alpha-D-Man-(1-&gt;6)]-beta-D-Man-(1-&gt;4)-beta-D-GlcNAc-(1-&gt;4)-beta-D-GlcNAc)-L-asparaginyl-[protein] (N-glucan mannose isomer 5A1,2) + 3 beta-D-mannose</text>
        <dbReference type="Rhea" id="RHEA:56028"/>
        <dbReference type="Rhea" id="RHEA-COMP:14358"/>
        <dbReference type="Rhea" id="RHEA-COMP:14367"/>
        <dbReference type="ChEBI" id="CHEBI:15377"/>
        <dbReference type="ChEBI" id="CHEBI:28563"/>
        <dbReference type="ChEBI" id="CHEBI:59087"/>
        <dbReference type="ChEBI" id="CHEBI:60628"/>
        <dbReference type="EC" id="3.2.1.113"/>
    </reaction>
</comment>
<dbReference type="STRING" id="135208.A0A4Y9ZGU5"/>
<comment type="catalytic activity">
    <reaction evidence="9">
        <text>N(4)-(alpha-D-Man-(1-&gt;2)-alpha-D-Man-(1-&gt;2)-alpha-D-Man-(1-&gt;3)-[alpha-D-Man-(1-&gt;2)-alpha-D-Man-(1-&gt;3)-[alpha-D-Man-(1-&gt;2)-alpha-D-Man-(1-&gt;6)]-alpha-D-Man-(1-&gt;6)]-beta-D-Man-(1-&gt;4)-beta-D-GlcNAc-(1-&gt;4)-beta-D-GlcNAc)-L-asparaginyl-[protein] (N-glucan mannose isomer 9A1,2,3B1,2,3) + 4 H2O = N(4)-(alpha-D-Man-(1-&gt;3)-[alpha-D-Man-(1-&gt;3)-[alpha-D-Man-(1-&gt;6)]-alpha-D-Man-(1-&gt;6)]-beta-D-Man-(1-&gt;4)-beta-D-GlcNAc-(1-&gt;4)-beta-D-GlcNAc)-L-asparaginyl-[protein] (N-glucan mannose isomer 5A1,2) + 4 beta-D-mannose</text>
        <dbReference type="Rhea" id="RHEA:56008"/>
        <dbReference type="Rhea" id="RHEA-COMP:14356"/>
        <dbReference type="Rhea" id="RHEA-COMP:14367"/>
        <dbReference type="ChEBI" id="CHEBI:15377"/>
        <dbReference type="ChEBI" id="CHEBI:28563"/>
        <dbReference type="ChEBI" id="CHEBI:59087"/>
        <dbReference type="ChEBI" id="CHEBI:139493"/>
        <dbReference type="EC" id="3.2.1.113"/>
    </reaction>
</comment>
<proteinExistence type="inferred from homology"/>
<name>A0A4Y9ZGU5_9AGAM</name>
<sequence length="305" mass="33708">MDVWPARAEAVRNAFMHAYSGYLEHAADHDELLPLSNGSVDNFNGWGLSVVEGLDTMWLMGFHDEFDDAVAFVANFTFALREDKYAPFFETVIRYLGGLLSAYSLSNDPLLLARADDLGTALLPAFSTDSGLPKYAVNTVNGKTANGWNAHTTLFAEGLSCQMEYKFLAFLTGRKEYYTKVEDIMELMYAMDLTATEGLFPTMFDSKNGTPATSQVSVGAFADSAYEYFLKQWLLTGQSDTKARDLYIRSANNIISTLLYLTPNRNLLYVTDAHMPHASPSHTFEHLSCFLSGVLALGANTVPAL</sequence>
<keyword evidence="12" id="KW-1185">Reference proteome</keyword>
<evidence type="ECO:0000313" key="12">
    <source>
        <dbReference type="Proteomes" id="UP000298061"/>
    </source>
</evidence>
<evidence type="ECO:0000256" key="5">
    <source>
        <dbReference type="ARBA" id="ARBA00022801"/>
    </source>
</evidence>
<dbReference type="Gene3D" id="1.50.10.10">
    <property type="match status" value="1"/>
</dbReference>
<feature type="non-terminal residue" evidence="11">
    <location>
        <position position="305"/>
    </location>
</feature>
<comment type="cofactor">
    <cofactor evidence="1">
        <name>Ca(2+)</name>
        <dbReference type="ChEBI" id="CHEBI:29108"/>
    </cofactor>
</comment>
<comment type="caution">
    <text evidence="11">The sequence shown here is derived from an EMBL/GenBank/DDBJ whole genome shotgun (WGS) entry which is preliminary data.</text>
</comment>
<evidence type="ECO:0000256" key="4">
    <source>
        <dbReference type="ARBA" id="ARBA00022723"/>
    </source>
</evidence>
<dbReference type="Proteomes" id="UP000298061">
    <property type="component" value="Unassembled WGS sequence"/>
</dbReference>
<evidence type="ECO:0000256" key="3">
    <source>
        <dbReference type="ARBA" id="ARBA00007658"/>
    </source>
</evidence>
<dbReference type="GO" id="GO:0005975">
    <property type="term" value="P:carbohydrate metabolic process"/>
    <property type="evidence" value="ECO:0007669"/>
    <property type="project" value="InterPro"/>
</dbReference>
<comment type="similarity">
    <text evidence="3 10">Belongs to the glycosyl hydrolase 47 family.</text>
</comment>
<dbReference type="OrthoDB" id="8118055at2759"/>
<evidence type="ECO:0000256" key="9">
    <source>
        <dbReference type="ARBA" id="ARBA00048605"/>
    </source>
</evidence>
<dbReference type="EC" id="3.2.1.-" evidence="10"/>
<keyword evidence="10" id="KW-0326">Glycosidase</keyword>
<dbReference type="GO" id="GO:0005509">
    <property type="term" value="F:calcium ion binding"/>
    <property type="evidence" value="ECO:0007669"/>
    <property type="project" value="InterPro"/>
</dbReference>
<dbReference type="InterPro" id="IPR036026">
    <property type="entry name" value="Seven-hairpin_glycosidases"/>
</dbReference>
<evidence type="ECO:0000256" key="10">
    <source>
        <dbReference type="RuleBase" id="RU361193"/>
    </source>
</evidence>
<organism evidence="11 12">
    <name type="scientific">Hericium alpestre</name>
    <dbReference type="NCBI Taxonomy" id="135208"/>
    <lineage>
        <taxon>Eukaryota</taxon>
        <taxon>Fungi</taxon>
        <taxon>Dikarya</taxon>
        <taxon>Basidiomycota</taxon>
        <taxon>Agaricomycotina</taxon>
        <taxon>Agaricomycetes</taxon>
        <taxon>Russulales</taxon>
        <taxon>Hericiaceae</taxon>
        <taxon>Hericium</taxon>
    </lineage>
</organism>